<reference evidence="4" key="2">
    <citation type="submission" date="2016-02" db="EMBL/GenBank/DDBJ databases">
        <title>Draft genome sequence of five rapidly growing Mycobacterium species.</title>
        <authorList>
            <person name="Katahira K."/>
            <person name="Gotou Y."/>
            <person name="Iida K."/>
            <person name="Ogura Y."/>
            <person name="Hayashi T."/>
        </authorList>
    </citation>
    <scope>NUCLEOTIDE SEQUENCE [LARGE SCALE GENOMIC DNA]</scope>
    <source>
        <strain evidence="4">JCM15654</strain>
    </source>
</reference>
<organism evidence="3 4">
    <name type="scientific">Mycolicibacterium brisbanense</name>
    <dbReference type="NCBI Taxonomy" id="146020"/>
    <lineage>
        <taxon>Bacteria</taxon>
        <taxon>Bacillati</taxon>
        <taxon>Actinomycetota</taxon>
        <taxon>Actinomycetes</taxon>
        <taxon>Mycobacteriales</taxon>
        <taxon>Mycobacteriaceae</taxon>
        <taxon>Mycolicibacterium</taxon>
    </lineage>
</organism>
<dbReference type="AlphaFoldDB" id="A0A100VVK1"/>
<feature type="region of interest" description="Disordered" evidence="1">
    <location>
        <begin position="168"/>
        <end position="200"/>
    </location>
</feature>
<protein>
    <recommendedName>
        <fullName evidence="2">ESX-1 secretion-associated protein EspA/EspE-like domain-containing protein</fullName>
    </recommendedName>
</protein>
<evidence type="ECO:0000259" key="2">
    <source>
        <dbReference type="Pfam" id="PF18879"/>
    </source>
</evidence>
<name>A0A100VVK1_9MYCO</name>
<sequence length="467" mass="50644">MLLHRGPGVLMSVLEGFLSTWADARATFGQGAPQTGEPFKTDGPLSRAQSHLAAATPGSSWSGTASTAYDAANTEHRLKVAEFAGLDRRMGEQIDRAAQVVAGGRNDLDAVRTWVLDAAARVPQSAAGQQMLVPVVQRGLSDVADIVKRSNGELNSIATTIRGIGNEYSALGDPKRGKGDEPQNFGPDGNGPEPDKPPENKYEKALRDAGLLNGPADGYYKKWLENAERRGVPPEVIVDIARRHHITPDSFKVLDGMEEVKDPDGKSYFLMPKGTSGADARKAALMTYILNCGTDYDKAGKKDFKETPYSADEVQRIIDRQNANSWSYDQDVGFVDGNGGRLMTTPNGMLMGLGGNQLQDMYSEGGGSTWGDIFMVNIDDPTDAADQLRKIVKSGVAWYPGPDGNGYPGANQLDLDRLLHHEERHSQQWARMGYLGFIDAYVTGKVAEIFTDHPMEKDAGLHDGGYR</sequence>
<dbReference type="InterPro" id="IPR043796">
    <property type="entry name" value="ESX-1_EspA/EspE-like"/>
</dbReference>
<proteinExistence type="predicted"/>
<keyword evidence="4" id="KW-1185">Reference proteome</keyword>
<dbReference type="STRING" id="146020.RMCB_0962"/>
<dbReference type="EMBL" id="BCSX01000011">
    <property type="protein sequence ID" value="GAS86866.1"/>
    <property type="molecule type" value="Genomic_DNA"/>
</dbReference>
<feature type="domain" description="ESX-1 secretion-associated protein EspA/EspE-like" evidence="2">
    <location>
        <begin position="28"/>
        <end position="109"/>
    </location>
</feature>
<evidence type="ECO:0000256" key="1">
    <source>
        <dbReference type="SAM" id="MobiDB-lite"/>
    </source>
</evidence>
<dbReference type="Pfam" id="PF18879">
    <property type="entry name" value="EspA_EspE"/>
    <property type="match status" value="1"/>
</dbReference>
<reference evidence="4" key="1">
    <citation type="journal article" date="2016" name="Genome Announc.">
        <title>Draft Genome Sequences of Five Rapidly Growing Mycobacterium Species, M. thermoresistibile, M. fortuitum subsp. acetamidolyticum, M. canariasense, M. brisbanense, and M. novocastrense.</title>
        <authorList>
            <person name="Katahira K."/>
            <person name="Ogura Y."/>
            <person name="Gotoh Y."/>
            <person name="Hayashi T."/>
        </authorList>
    </citation>
    <scope>NUCLEOTIDE SEQUENCE [LARGE SCALE GENOMIC DNA]</scope>
    <source>
        <strain evidence="4">JCM15654</strain>
    </source>
</reference>
<evidence type="ECO:0000313" key="3">
    <source>
        <dbReference type="EMBL" id="GAS86866.1"/>
    </source>
</evidence>
<evidence type="ECO:0000313" key="4">
    <source>
        <dbReference type="Proteomes" id="UP000069620"/>
    </source>
</evidence>
<accession>A0A100VVK1</accession>
<dbReference type="Proteomes" id="UP000069620">
    <property type="component" value="Unassembled WGS sequence"/>
</dbReference>
<gene>
    <name evidence="3" type="ORF">RMCB_0962</name>
</gene>
<comment type="caution">
    <text evidence="3">The sequence shown here is derived from an EMBL/GenBank/DDBJ whole genome shotgun (WGS) entry which is preliminary data.</text>
</comment>